<organism evidence="1">
    <name type="scientific">Arundo donax</name>
    <name type="common">Giant reed</name>
    <name type="synonym">Donax arundinaceus</name>
    <dbReference type="NCBI Taxonomy" id="35708"/>
    <lineage>
        <taxon>Eukaryota</taxon>
        <taxon>Viridiplantae</taxon>
        <taxon>Streptophyta</taxon>
        <taxon>Embryophyta</taxon>
        <taxon>Tracheophyta</taxon>
        <taxon>Spermatophyta</taxon>
        <taxon>Magnoliopsida</taxon>
        <taxon>Liliopsida</taxon>
        <taxon>Poales</taxon>
        <taxon>Poaceae</taxon>
        <taxon>PACMAD clade</taxon>
        <taxon>Arundinoideae</taxon>
        <taxon>Arundineae</taxon>
        <taxon>Arundo</taxon>
    </lineage>
</organism>
<protein>
    <submittedName>
        <fullName evidence="1">Uncharacterized protein</fullName>
    </submittedName>
</protein>
<reference evidence="1" key="2">
    <citation type="journal article" date="2015" name="Data Brief">
        <title>Shoot transcriptome of the giant reed, Arundo donax.</title>
        <authorList>
            <person name="Barrero R.A."/>
            <person name="Guerrero F.D."/>
            <person name="Moolhuijzen P."/>
            <person name="Goolsby J.A."/>
            <person name="Tidwell J."/>
            <person name="Bellgard S.E."/>
            <person name="Bellgard M.I."/>
        </authorList>
    </citation>
    <scope>NUCLEOTIDE SEQUENCE</scope>
    <source>
        <tissue evidence="1">Shoot tissue taken approximately 20 cm above the soil surface</tissue>
    </source>
</reference>
<evidence type="ECO:0000313" key="1">
    <source>
        <dbReference type="EMBL" id="JAD96882.1"/>
    </source>
</evidence>
<sequence>MPRVHPERFVSLLFVQILILTKQNKTGEIV</sequence>
<dbReference type="EMBL" id="GBRH01201013">
    <property type="protein sequence ID" value="JAD96882.1"/>
    <property type="molecule type" value="Transcribed_RNA"/>
</dbReference>
<proteinExistence type="predicted"/>
<accession>A0A0A9ELE9</accession>
<reference evidence="1" key="1">
    <citation type="submission" date="2014-09" db="EMBL/GenBank/DDBJ databases">
        <authorList>
            <person name="Magalhaes I.L.F."/>
            <person name="Oliveira U."/>
            <person name="Santos F.R."/>
            <person name="Vidigal T.H.D.A."/>
            <person name="Brescovit A.D."/>
            <person name="Santos A.J."/>
        </authorList>
    </citation>
    <scope>NUCLEOTIDE SEQUENCE</scope>
    <source>
        <tissue evidence="1">Shoot tissue taken approximately 20 cm above the soil surface</tissue>
    </source>
</reference>
<dbReference type="AlphaFoldDB" id="A0A0A9ELE9"/>
<name>A0A0A9ELE9_ARUDO</name>